<dbReference type="SUPFAM" id="SSF53067">
    <property type="entry name" value="Actin-like ATPase domain"/>
    <property type="match status" value="1"/>
</dbReference>
<dbReference type="InterPro" id="IPR000600">
    <property type="entry name" value="ROK"/>
</dbReference>
<dbReference type="InterPro" id="IPR043129">
    <property type="entry name" value="ATPase_NBD"/>
</dbReference>
<gene>
    <name evidence="2" type="ORF">ACEG43_46700</name>
</gene>
<dbReference type="RefSeq" id="WP_372567336.1">
    <property type="nucleotide sequence ID" value="NZ_JBGOSP010000063.1"/>
</dbReference>
<evidence type="ECO:0000313" key="2">
    <source>
        <dbReference type="EMBL" id="MFA3843518.1"/>
    </source>
</evidence>
<comment type="similarity">
    <text evidence="1">Belongs to the ROK (NagC/XylR) family.</text>
</comment>
<dbReference type="PANTHER" id="PTHR18964:SF149">
    <property type="entry name" value="BIFUNCTIONAL UDP-N-ACETYLGLUCOSAMINE 2-EPIMERASE_N-ACETYLMANNOSAMINE KINASE"/>
    <property type="match status" value="1"/>
</dbReference>
<dbReference type="InterPro" id="IPR036390">
    <property type="entry name" value="WH_DNA-bd_sf"/>
</dbReference>
<comment type="caution">
    <text evidence="2">The sequence shown here is derived from an EMBL/GenBank/DDBJ whole genome shotgun (WGS) entry which is preliminary data.</text>
</comment>
<keyword evidence="3" id="KW-1185">Reference proteome</keyword>
<proteinExistence type="inferred from homology"/>
<dbReference type="Gene3D" id="3.30.420.40">
    <property type="match status" value="2"/>
</dbReference>
<dbReference type="Gene3D" id="1.10.10.10">
    <property type="entry name" value="Winged helix-like DNA-binding domain superfamily/Winged helix DNA-binding domain"/>
    <property type="match status" value="1"/>
</dbReference>
<organism evidence="2 3">
    <name type="scientific">Streptomyces aureus</name>
    <dbReference type="NCBI Taxonomy" id="193461"/>
    <lineage>
        <taxon>Bacteria</taxon>
        <taxon>Bacillati</taxon>
        <taxon>Actinomycetota</taxon>
        <taxon>Actinomycetes</taxon>
        <taxon>Kitasatosporales</taxon>
        <taxon>Streptomycetaceae</taxon>
        <taxon>Streptomyces</taxon>
    </lineage>
</organism>
<reference evidence="2 3" key="1">
    <citation type="submission" date="2024-08" db="EMBL/GenBank/DDBJ databases">
        <title>Genome sequence of Streptomyces aureus CACIA-1.46HGO.</title>
        <authorList>
            <person name="Evangelista-Martinez Z."/>
        </authorList>
    </citation>
    <scope>NUCLEOTIDE SEQUENCE [LARGE SCALE GENOMIC DNA]</scope>
    <source>
        <strain evidence="2 3">CACIA-1.46HGO</strain>
    </source>
</reference>
<dbReference type="SUPFAM" id="SSF46785">
    <property type="entry name" value="Winged helix' DNA-binding domain"/>
    <property type="match status" value="1"/>
</dbReference>
<evidence type="ECO:0000256" key="1">
    <source>
        <dbReference type="ARBA" id="ARBA00006479"/>
    </source>
</evidence>
<evidence type="ECO:0000313" key="3">
    <source>
        <dbReference type="Proteomes" id="UP001571476"/>
    </source>
</evidence>
<dbReference type="PANTHER" id="PTHR18964">
    <property type="entry name" value="ROK (REPRESSOR, ORF, KINASE) FAMILY"/>
    <property type="match status" value="1"/>
</dbReference>
<dbReference type="EMBL" id="JBGOSP010000063">
    <property type="protein sequence ID" value="MFA3843518.1"/>
    <property type="molecule type" value="Genomic_DNA"/>
</dbReference>
<dbReference type="Pfam" id="PF00480">
    <property type="entry name" value="ROK"/>
    <property type="match status" value="1"/>
</dbReference>
<dbReference type="InterPro" id="IPR036388">
    <property type="entry name" value="WH-like_DNA-bd_sf"/>
</dbReference>
<accession>A0ABV4T1A3</accession>
<dbReference type="Proteomes" id="UP001571476">
    <property type="component" value="Unassembled WGS sequence"/>
</dbReference>
<protein>
    <submittedName>
        <fullName evidence="2">ROK family protein</fullName>
    </submittedName>
</protein>
<name>A0ABV4T1A3_9ACTN</name>
<sequence>MTAISDHARPPLLVALPARPEPLSVEGGGPGALLRTLLRDGPAARTELVARTRLSPAAVSRHTAELIGLGLLRELPPRVSPPRAGRPQVPVAIDPGHHVACGVHIALEHMTFAVVDLLGRVTAQQRLPHPGGPRQVLEEIGRLLPGFLGRHAAGRSVLGLGVVTGGWVDAEQGTVIEHAPLGWRNVPVRRVLGATTRLPVHVDGHARALAHAELLFGAGAGRSDLVQLFVGNVVDAAIAAGGSVLRGRRSGAGDVAHLPLGHIGQACGCGRTGCLQTAVSELAVAERAFDSGTIPAPDFALLLDRARQGHHEALRVLRERLRTVGRAAALLLDVLNPELLVVVERTALTFPELLPDLYEEIAAQSHLCVDPERSVVPSSFGPHVLAVAAGSVVLDAVYRRPMELRTARSA</sequence>